<sequence>MRRQMVPGKSYRVATCTLHRCTLDKPGAGHRNGCACVATPPSTSTIRCCKACQRRLFAPHVAPAGSHWICANTAADGCAAADPLRKFSPAPASVSHSLKHQLPRKTLPRACQLAQLPRRPTQLGAAKVLRRVDTTGLCLAGDEVLQVLRLRTWRAEAKCAEALLHVYMGERAVSELLQQVAALHRRGAPVPGPSSPPPVAPQSDHEPPLPPDSAAPTPVAATADGRSSSSSSSSSTSSSDPPAVDLAQRASPPVALQANTSSTVRQCNGTDTLLRFRASLATLDRFSAEDVLAQPCCLFRVPPHFCKGVLRPCLRLAFDLVLCACDSSPAAHWSRAWKLLLFAPRMLLHRPRKGIRLEKAVLLARFQSFLRGEWAPHCPLLTGPSGLTAEILRVVLDDAEASQTFSDVASQLACAGVPDDIVPALGLGRVVALRKPNGGTGGLMIGDFLCRLVARTLAQQFAGPVAEACHLHPYALGSRVGAEALIHEVQAGCAADPGEYDSFNKFECCTSGTTE</sequence>
<comment type="caution">
    <text evidence="2">The sequence shown here is derived from an EMBL/GenBank/DDBJ whole genome shotgun (WGS) entry which is preliminary data.</text>
</comment>
<evidence type="ECO:0000313" key="3">
    <source>
        <dbReference type="Proteomes" id="UP000186817"/>
    </source>
</evidence>
<dbReference type="Proteomes" id="UP000186817">
    <property type="component" value="Unassembled WGS sequence"/>
</dbReference>
<feature type="region of interest" description="Disordered" evidence="1">
    <location>
        <begin position="185"/>
        <end position="246"/>
    </location>
</feature>
<feature type="compositionally biased region" description="Pro residues" evidence="1">
    <location>
        <begin position="190"/>
        <end position="200"/>
    </location>
</feature>
<evidence type="ECO:0000256" key="1">
    <source>
        <dbReference type="SAM" id="MobiDB-lite"/>
    </source>
</evidence>
<feature type="compositionally biased region" description="Low complexity" evidence="1">
    <location>
        <begin position="227"/>
        <end position="239"/>
    </location>
</feature>
<gene>
    <name evidence="2" type="ORF">AK812_SmicGene12925</name>
</gene>
<protein>
    <recommendedName>
        <fullName evidence="4">Reverse transcriptase domain-containing protein</fullName>
    </recommendedName>
</protein>
<dbReference type="OrthoDB" id="446848at2759"/>
<accession>A0A1Q9E9G8</accession>
<keyword evidence="3" id="KW-1185">Reference proteome</keyword>
<evidence type="ECO:0008006" key="4">
    <source>
        <dbReference type="Google" id="ProtNLM"/>
    </source>
</evidence>
<evidence type="ECO:0000313" key="2">
    <source>
        <dbReference type="EMBL" id="OLQ04059.1"/>
    </source>
</evidence>
<reference evidence="2 3" key="1">
    <citation type="submission" date="2016-02" db="EMBL/GenBank/DDBJ databases">
        <title>Genome analysis of coral dinoflagellate symbionts highlights evolutionary adaptations to a symbiotic lifestyle.</title>
        <authorList>
            <person name="Aranda M."/>
            <person name="Li Y."/>
            <person name="Liew Y.J."/>
            <person name="Baumgarten S."/>
            <person name="Simakov O."/>
            <person name="Wilson M."/>
            <person name="Piel J."/>
            <person name="Ashoor H."/>
            <person name="Bougouffa S."/>
            <person name="Bajic V.B."/>
            <person name="Ryu T."/>
            <person name="Ravasi T."/>
            <person name="Bayer T."/>
            <person name="Micklem G."/>
            <person name="Kim H."/>
            <person name="Bhak J."/>
            <person name="Lajeunesse T.C."/>
            <person name="Voolstra C.R."/>
        </authorList>
    </citation>
    <scope>NUCLEOTIDE SEQUENCE [LARGE SCALE GENOMIC DNA]</scope>
    <source>
        <strain evidence="2 3">CCMP2467</strain>
    </source>
</reference>
<dbReference type="AlphaFoldDB" id="A0A1Q9E9G8"/>
<organism evidence="2 3">
    <name type="scientific">Symbiodinium microadriaticum</name>
    <name type="common">Dinoflagellate</name>
    <name type="synonym">Zooxanthella microadriatica</name>
    <dbReference type="NCBI Taxonomy" id="2951"/>
    <lineage>
        <taxon>Eukaryota</taxon>
        <taxon>Sar</taxon>
        <taxon>Alveolata</taxon>
        <taxon>Dinophyceae</taxon>
        <taxon>Suessiales</taxon>
        <taxon>Symbiodiniaceae</taxon>
        <taxon>Symbiodinium</taxon>
    </lineage>
</organism>
<proteinExistence type="predicted"/>
<dbReference type="EMBL" id="LSRX01000219">
    <property type="protein sequence ID" value="OLQ04059.1"/>
    <property type="molecule type" value="Genomic_DNA"/>
</dbReference>
<name>A0A1Q9E9G8_SYMMI</name>